<proteinExistence type="inferred from homology"/>
<evidence type="ECO:0000256" key="9">
    <source>
        <dbReference type="ARBA" id="ARBA00049401"/>
    </source>
</evidence>
<evidence type="ECO:0000256" key="7">
    <source>
        <dbReference type="ARBA" id="ARBA00023033"/>
    </source>
</evidence>
<keyword evidence="3" id="KW-0216">Detoxification</keyword>
<organism evidence="10 11">
    <name type="scientific">Salinicola acroporae</name>
    <dbReference type="NCBI Taxonomy" id="1541440"/>
    <lineage>
        <taxon>Bacteria</taxon>
        <taxon>Pseudomonadati</taxon>
        <taxon>Pseudomonadota</taxon>
        <taxon>Gammaproteobacteria</taxon>
        <taxon>Oceanospirillales</taxon>
        <taxon>Halomonadaceae</taxon>
        <taxon>Salinicola</taxon>
    </lineage>
</organism>
<dbReference type="Gene3D" id="3.20.20.70">
    <property type="entry name" value="Aldolase class I"/>
    <property type="match status" value="1"/>
</dbReference>
<comment type="catalytic activity">
    <reaction evidence="9">
        <text>3 propionate 3-nitronate + 3 O2 + H2O = 3 3-oxopropanoate + 2 nitrate + nitrite + H2O2 + 3 H(+)</text>
        <dbReference type="Rhea" id="RHEA:57332"/>
        <dbReference type="ChEBI" id="CHEBI:15377"/>
        <dbReference type="ChEBI" id="CHEBI:15378"/>
        <dbReference type="ChEBI" id="CHEBI:15379"/>
        <dbReference type="ChEBI" id="CHEBI:16240"/>
        <dbReference type="ChEBI" id="CHEBI:16301"/>
        <dbReference type="ChEBI" id="CHEBI:17632"/>
        <dbReference type="ChEBI" id="CHEBI:33190"/>
        <dbReference type="ChEBI" id="CHEBI:136067"/>
    </reaction>
</comment>
<keyword evidence="5" id="KW-0288">FMN</keyword>
<dbReference type="Pfam" id="PF03060">
    <property type="entry name" value="NMO"/>
    <property type="match status" value="1"/>
</dbReference>
<dbReference type="RefSeq" id="WP_110717909.1">
    <property type="nucleotide sequence ID" value="NZ_PGFS01000001.1"/>
</dbReference>
<reference evidence="10" key="2">
    <citation type="submission" date="2017-11" db="EMBL/GenBank/DDBJ databases">
        <authorList>
            <person name="Das S.K."/>
        </authorList>
    </citation>
    <scope>NUCLEOTIDE SEQUENCE</scope>
    <source>
        <strain evidence="10">S4-41</strain>
    </source>
</reference>
<dbReference type="InterPro" id="IPR013785">
    <property type="entry name" value="Aldolase_TIM"/>
</dbReference>
<dbReference type="GO" id="GO:0004497">
    <property type="term" value="F:monooxygenase activity"/>
    <property type="evidence" value="ECO:0007669"/>
    <property type="project" value="UniProtKB-KW"/>
</dbReference>
<dbReference type="PANTHER" id="PTHR42747:SF3">
    <property type="entry name" value="NITRONATE MONOOXYGENASE-RELATED"/>
    <property type="match status" value="1"/>
</dbReference>
<evidence type="ECO:0000256" key="6">
    <source>
        <dbReference type="ARBA" id="ARBA00023002"/>
    </source>
</evidence>
<dbReference type="Proteomes" id="UP001162135">
    <property type="component" value="Unassembled WGS sequence"/>
</dbReference>
<dbReference type="SUPFAM" id="SSF51412">
    <property type="entry name" value="Inosine monophosphate dehydrogenase (IMPDH)"/>
    <property type="match status" value="1"/>
</dbReference>
<sequence length="359" mass="37937">MTCEFINDLGLDAPIFQAPMAGVSTPAMAAAVSNAGGLGALGVGAATPDIARRTIQETRALTARPFNANVFCHAPALPDSDRERRWIERARPLFESFGATPPARLREIYASFQASDAMLEVLLETRPAVVSFHFGLPRPDQIEALRLAGCRLMATATCLAEARQIAGRGLDAIIAQGWGAGGHRGVFDTDATDERRATQALTRQLAQELPLPIIAAGGLMNGADIERALSWGAVAAQLGTAFIRCPESAADDAYRAHLVSGAGTVMTRAISGRPARCLVNRFTAWAEDADCKDIPAYPSTYDLGKALNAAAKERGETGFGAQWAGIGKARDDSLPAGELILKLEEERRAAASAGGHRFG</sequence>
<keyword evidence="4" id="KW-0285">Flavoprotein</keyword>
<keyword evidence="6" id="KW-0560">Oxidoreductase</keyword>
<reference evidence="10" key="1">
    <citation type="journal article" date="2015" name="Antonie Van Leeuwenhoek">
        <title>Comparative 16S rRNA signatures and multilocus sequence analysis for the genus Salinicola and description of Salinicola acroporae sp. nov., isolated from coral Acropora digitifera.</title>
        <authorList>
            <person name="Lepcha R.T."/>
            <person name="Poddar A."/>
            <person name="Schumann P."/>
            <person name="Das S.K."/>
        </authorList>
    </citation>
    <scope>NUCLEOTIDE SEQUENCE</scope>
    <source>
        <strain evidence="10">S4-41</strain>
    </source>
</reference>
<accession>A0ABT6I467</accession>
<dbReference type="CDD" id="cd04730">
    <property type="entry name" value="NPD_like"/>
    <property type="match status" value="1"/>
</dbReference>
<gene>
    <name evidence="10" type="ORF">CUR86_08530</name>
</gene>
<evidence type="ECO:0000256" key="8">
    <source>
        <dbReference type="ARBA" id="ARBA00031155"/>
    </source>
</evidence>
<protein>
    <recommendedName>
        <fullName evidence="8">Propionate 3-nitronate monooxygenase</fullName>
    </recommendedName>
</protein>
<comment type="similarity">
    <text evidence="2">Belongs to the nitronate monooxygenase family. NMO class I subfamily.</text>
</comment>
<evidence type="ECO:0000256" key="3">
    <source>
        <dbReference type="ARBA" id="ARBA00022575"/>
    </source>
</evidence>
<dbReference type="EMBL" id="PGFS01000001">
    <property type="protein sequence ID" value="MDH4572499.1"/>
    <property type="molecule type" value="Genomic_DNA"/>
</dbReference>
<comment type="cofactor">
    <cofactor evidence="1">
        <name>FMN</name>
        <dbReference type="ChEBI" id="CHEBI:58210"/>
    </cofactor>
</comment>
<keyword evidence="11" id="KW-1185">Reference proteome</keyword>
<dbReference type="InterPro" id="IPR004136">
    <property type="entry name" value="NMO"/>
</dbReference>
<name>A0ABT6I467_9GAMM</name>
<evidence type="ECO:0000256" key="2">
    <source>
        <dbReference type="ARBA" id="ARBA00009881"/>
    </source>
</evidence>
<evidence type="ECO:0000256" key="1">
    <source>
        <dbReference type="ARBA" id="ARBA00001917"/>
    </source>
</evidence>
<evidence type="ECO:0000313" key="11">
    <source>
        <dbReference type="Proteomes" id="UP001162135"/>
    </source>
</evidence>
<keyword evidence="7 10" id="KW-0503">Monooxygenase</keyword>
<dbReference type="PANTHER" id="PTHR42747">
    <property type="entry name" value="NITRONATE MONOOXYGENASE-RELATED"/>
    <property type="match status" value="1"/>
</dbReference>
<comment type="caution">
    <text evidence="10">The sequence shown here is derived from an EMBL/GenBank/DDBJ whole genome shotgun (WGS) entry which is preliminary data.</text>
</comment>
<evidence type="ECO:0000256" key="5">
    <source>
        <dbReference type="ARBA" id="ARBA00022643"/>
    </source>
</evidence>
<evidence type="ECO:0000313" key="10">
    <source>
        <dbReference type="EMBL" id="MDH4572499.1"/>
    </source>
</evidence>
<evidence type="ECO:0000256" key="4">
    <source>
        <dbReference type="ARBA" id="ARBA00022630"/>
    </source>
</evidence>